<keyword evidence="3" id="KW-1185">Reference proteome</keyword>
<sequence length="461" mass="48651">MEVSSEPLAKLEDEVPEWLAHRVRVLCKPSCPSPTRLELIFGNFDLSPTHWDLLLTWLAAPNSLAQQAAAGARGPLPVWADFRNAKVGDSELEALVRCLTKSPGPGTLGLERLWLADNEITNKSVAALRNLHLGNLRDLDLAGNILDDASSFSLISSLAEANSVCTVFLAGNLIRNPPALVERLHKAGIKVHLDEVPGDSPRMSLPQFCFQRAVKSDLPRPAKRKGRTTPVKMESESPDADSEVSAAIRSMKAMLVEAFAQSSVAAVPREEDTPLLPSQPTLSMPSQLVGFTSGPGIVSTPGFVNSVPGNGSTPGFVNGTSPFLPGHVNIGALSNGTASFLPSQAHLGYVHGPGSNGTTLWGPPFSQHPAPPPAPQLFPAPHLAPPPPAPQPPAPAQPPPRVVPAPRVVLAPQAAPAAPESPAAPAAPAELAKYEAALLGDDFPEVGEAPWKSLRRRPRRA</sequence>
<dbReference type="InterPro" id="IPR032675">
    <property type="entry name" value="LRR_dom_sf"/>
</dbReference>
<gene>
    <name evidence="2" type="ORF">EVOR1521_LOCUS25567</name>
</gene>
<dbReference type="SUPFAM" id="SSF52047">
    <property type="entry name" value="RNI-like"/>
    <property type="match status" value="1"/>
</dbReference>
<evidence type="ECO:0000313" key="2">
    <source>
        <dbReference type="EMBL" id="CAJ1402752.1"/>
    </source>
</evidence>
<dbReference type="Gene3D" id="3.80.10.10">
    <property type="entry name" value="Ribonuclease Inhibitor"/>
    <property type="match status" value="1"/>
</dbReference>
<dbReference type="AlphaFoldDB" id="A0AA36JAR3"/>
<dbReference type="Proteomes" id="UP001178507">
    <property type="component" value="Unassembled WGS sequence"/>
</dbReference>
<proteinExistence type="predicted"/>
<feature type="region of interest" description="Disordered" evidence="1">
    <location>
        <begin position="358"/>
        <end position="407"/>
    </location>
</feature>
<organism evidence="2 3">
    <name type="scientific">Effrenium voratum</name>
    <dbReference type="NCBI Taxonomy" id="2562239"/>
    <lineage>
        <taxon>Eukaryota</taxon>
        <taxon>Sar</taxon>
        <taxon>Alveolata</taxon>
        <taxon>Dinophyceae</taxon>
        <taxon>Suessiales</taxon>
        <taxon>Symbiodiniaceae</taxon>
        <taxon>Effrenium</taxon>
    </lineage>
</organism>
<reference evidence="2" key="1">
    <citation type="submission" date="2023-08" db="EMBL/GenBank/DDBJ databases">
        <authorList>
            <person name="Chen Y."/>
            <person name="Shah S."/>
            <person name="Dougan E. K."/>
            <person name="Thang M."/>
            <person name="Chan C."/>
        </authorList>
    </citation>
    <scope>NUCLEOTIDE SEQUENCE</scope>
</reference>
<evidence type="ECO:0000313" key="3">
    <source>
        <dbReference type="Proteomes" id="UP001178507"/>
    </source>
</evidence>
<accession>A0AA36JAR3</accession>
<name>A0AA36JAR3_9DINO</name>
<feature type="region of interest" description="Disordered" evidence="1">
    <location>
        <begin position="219"/>
        <end position="243"/>
    </location>
</feature>
<feature type="region of interest" description="Disordered" evidence="1">
    <location>
        <begin position="440"/>
        <end position="461"/>
    </location>
</feature>
<protein>
    <submittedName>
        <fullName evidence="2">Uncharacterized protein</fullName>
    </submittedName>
</protein>
<feature type="compositionally biased region" description="Pro residues" evidence="1">
    <location>
        <begin position="369"/>
        <end position="403"/>
    </location>
</feature>
<comment type="caution">
    <text evidence="2">The sequence shown here is derived from an EMBL/GenBank/DDBJ whole genome shotgun (WGS) entry which is preliminary data.</text>
</comment>
<dbReference type="EMBL" id="CAUJNA010003466">
    <property type="protein sequence ID" value="CAJ1402752.1"/>
    <property type="molecule type" value="Genomic_DNA"/>
</dbReference>
<evidence type="ECO:0000256" key="1">
    <source>
        <dbReference type="SAM" id="MobiDB-lite"/>
    </source>
</evidence>